<protein>
    <recommendedName>
        <fullName evidence="3 11">Glutamine synthetase</fullName>
        <ecNumber evidence="3 11">6.3.1.2</ecNumber>
    </recommendedName>
</protein>
<organism evidence="14 15">
    <name type="scientific">Paragonimus westermani</name>
    <dbReference type="NCBI Taxonomy" id="34504"/>
    <lineage>
        <taxon>Eukaryota</taxon>
        <taxon>Metazoa</taxon>
        <taxon>Spiralia</taxon>
        <taxon>Lophotrochozoa</taxon>
        <taxon>Platyhelminthes</taxon>
        <taxon>Trematoda</taxon>
        <taxon>Digenea</taxon>
        <taxon>Plagiorchiida</taxon>
        <taxon>Troglotremata</taxon>
        <taxon>Troglotrematidae</taxon>
        <taxon>Paragonimus</taxon>
    </lineage>
</organism>
<dbReference type="InterPro" id="IPR027302">
    <property type="entry name" value="Gln_synth_N_conserv_site"/>
</dbReference>
<evidence type="ECO:0000256" key="11">
    <source>
        <dbReference type="RuleBase" id="RU004356"/>
    </source>
</evidence>
<dbReference type="PROSITE" id="PS00181">
    <property type="entry name" value="GLNA_ATP"/>
    <property type="match status" value="1"/>
</dbReference>
<evidence type="ECO:0000259" key="12">
    <source>
        <dbReference type="PROSITE" id="PS51986"/>
    </source>
</evidence>
<dbReference type="Pfam" id="PF00120">
    <property type="entry name" value="Gln-synt_C"/>
    <property type="match status" value="1"/>
</dbReference>
<comment type="subcellular location">
    <subcellularLocation>
        <location evidence="1">Cytoplasm</location>
    </subcellularLocation>
</comment>
<evidence type="ECO:0000313" key="14">
    <source>
        <dbReference type="EMBL" id="KAF8569222.1"/>
    </source>
</evidence>
<comment type="similarity">
    <text evidence="2 9 10">Belongs to the glutamine synthetase family.</text>
</comment>
<dbReference type="InterPro" id="IPR008147">
    <property type="entry name" value="Gln_synt_N"/>
</dbReference>
<dbReference type="SUPFAM" id="SSF54368">
    <property type="entry name" value="Glutamine synthetase, N-terminal domain"/>
    <property type="match status" value="1"/>
</dbReference>
<dbReference type="Gene3D" id="3.30.590.10">
    <property type="entry name" value="Glutamine synthetase/guanido kinase, catalytic domain"/>
    <property type="match status" value="1"/>
</dbReference>
<evidence type="ECO:0000256" key="5">
    <source>
        <dbReference type="ARBA" id="ARBA00022598"/>
    </source>
</evidence>
<dbReference type="GO" id="GO:0005737">
    <property type="term" value="C:cytoplasm"/>
    <property type="evidence" value="ECO:0007669"/>
    <property type="project" value="UniProtKB-SubCell"/>
</dbReference>
<evidence type="ECO:0000259" key="13">
    <source>
        <dbReference type="PROSITE" id="PS51987"/>
    </source>
</evidence>
<dbReference type="EC" id="6.3.1.2" evidence="3 11"/>
<sequence>MSPVKLTSTDDKTLLARYYELPQPEDKIQLMYVWIDGSGENLRCKTMTVYKEPSCPEDCQLWNFDGSSTGQAEGSNSDVYLKPCALFNDPFRRQRNKLVLCETFTYDMKPQATNHRRLCAQVMEQAKEHCPWFGIEQEYTLMDIDGHPLHWPKAGFPSPQGPYYCSVGAGRALGRDVSEAHYHACLYAGVKIAGSNGEVMPAQWEFQVGPCEGISAADHLWMARFILHRVAEDFGVVVSFDPKPVAGDWNGSGAHTNYSTKSMRSSKGGMHAIEEAVKKLSLRHGEHIAVYDPRQGLDNSRRLTGMHETSNIHGFSSGVANRGSSIRIPRQVAEDGCGYLEDRRPSANCDPYNVTRVLVETTCF</sequence>
<evidence type="ECO:0000256" key="1">
    <source>
        <dbReference type="ARBA" id="ARBA00004496"/>
    </source>
</evidence>
<dbReference type="GO" id="GO:0005524">
    <property type="term" value="F:ATP binding"/>
    <property type="evidence" value="ECO:0007669"/>
    <property type="project" value="UniProtKB-KW"/>
</dbReference>
<dbReference type="Gene3D" id="3.10.20.70">
    <property type="entry name" value="Glutamine synthetase, N-terminal domain"/>
    <property type="match status" value="1"/>
</dbReference>
<keyword evidence="6 11" id="KW-0547">Nucleotide-binding</keyword>
<evidence type="ECO:0000256" key="6">
    <source>
        <dbReference type="ARBA" id="ARBA00022741"/>
    </source>
</evidence>
<dbReference type="FunFam" id="3.30.590.10:FF:000011">
    <property type="entry name" value="Glutamine synthetase"/>
    <property type="match status" value="1"/>
</dbReference>
<name>A0A8T0DPM1_9TREM</name>
<reference evidence="14 15" key="1">
    <citation type="submission" date="2019-07" db="EMBL/GenBank/DDBJ databases">
        <title>Annotation for the trematode Paragonimus westermani.</title>
        <authorList>
            <person name="Choi Y.-J."/>
        </authorList>
    </citation>
    <scope>NUCLEOTIDE SEQUENCE [LARGE SCALE GENOMIC DNA]</scope>
    <source>
        <strain evidence="14">180907_Pwestermani</strain>
    </source>
</reference>
<evidence type="ECO:0000256" key="3">
    <source>
        <dbReference type="ARBA" id="ARBA00012937"/>
    </source>
</evidence>
<evidence type="ECO:0000256" key="2">
    <source>
        <dbReference type="ARBA" id="ARBA00009897"/>
    </source>
</evidence>
<evidence type="ECO:0000313" key="15">
    <source>
        <dbReference type="Proteomes" id="UP000699462"/>
    </source>
</evidence>
<dbReference type="InterPro" id="IPR050292">
    <property type="entry name" value="Glutamine_Synthetase"/>
</dbReference>
<evidence type="ECO:0000256" key="4">
    <source>
        <dbReference type="ARBA" id="ARBA00022490"/>
    </source>
</evidence>
<keyword evidence="7 11" id="KW-0067">ATP-binding</keyword>
<feature type="domain" description="GS catalytic" evidence="13">
    <location>
        <begin position="115"/>
        <end position="364"/>
    </location>
</feature>
<keyword evidence="5 11" id="KW-0436">Ligase</keyword>
<comment type="catalytic activity">
    <reaction evidence="8 11">
        <text>L-glutamate + NH4(+) + ATP = L-glutamine + ADP + phosphate + H(+)</text>
        <dbReference type="Rhea" id="RHEA:16169"/>
        <dbReference type="ChEBI" id="CHEBI:15378"/>
        <dbReference type="ChEBI" id="CHEBI:28938"/>
        <dbReference type="ChEBI" id="CHEBI:29985"/>
        <dbReference type="ChEBI" id="CHEBI:30616"/>
        <dbReference type="ChEBI" id="CHEBI:43474"/>
        <dbReference type="ChEBI" id="CHEBI:58359"/>
        <dbReference type="ChEBI" id="CHEBI:456216"/>
        <dbReference type="EC" id="6.3.1.2"/>
    </reaction>
</comment>
<dbReference type="SUPFAM" id="SSF55931">
    <property type="entry name" value="Glutamine synthetase/guanido kinase"/>
    <property type="match status" value="1"/>
</dbReference>
<evidence type="ECO:0000256" key="9">
    <source>
        <dbReference type="PROSITE-ProRule" id="PRU01330"/>
    </source>
</evidence>
<gene>
    <name evidence="14" type="ORF">P879_00688</name>
</gene>
<dbReference type="PANTHER" id="PTHR20852:SF57">
    <property type="entry name" value="GLUTAMINE SYNTHETASE 2 CYTOPLASMIC"/>
    <property type="match status" value="1"/>
</dbReference>
<comment type="caution">
    <text evidence="14">The sequence shown here is derived from an EMBL/GenBank/DDBJ whole genome shotgun (WGS) entry which is preliminary data.</text>
</comment>
<dbReference type="Proteomes" id="UP000699462">
    <property type="component" value="Unassembled WGS sequence"/>
</dbReference>
<dbReference type="PROSITE" id="PS51986">
    <property type="entry name" value="GS_BETA_GRASP"/>
    <property type="match status" value="1"/>
</dbReference>
<dbReference type="SMART" id="SM01230">
    <property type="entry name" value="Gln-synt_C"/>
    <property type="match status" value="1"/>
</dbReference>
<dbReference type="GO" id="GO:0006542">
    <property type="term" value="P:glutamine biosynthetic process"/>
    <property type="evidence" value="ECO:0007669"/>
    <property type="project" value="InterPro"/>
</dbReference>
<dbReference type="PROSITE" id="PS51987">
    <property type="entry name" value="GS_CATALYTIC"/>
    <property type="match status" value="1"/>
</dbReference>
<accession>A0A8T0DPM1</accession>
<proteinExistence type="inferred from homology"/>
<dbReference type="PANTHER" id="PTHR20852">
    <property type="entry name" value="GLUTAMINE SYNTHETASE"/>
    <property type="match status" value="1"/>
</dbReference>
<dbReference type="FunFam" id="3.10.20.70:FF:000004">
    <property type="entry name" value="Glutamine synthetase"/>
    <property type="match status" value="1"/>
</dbReference>
<dbReference type="InterPro" id="IPR027303">
    <property type="entry name" value="Gln_synth_gly_rich_site"/>
</dbReference>
<dbReference type="PROSITE" id="PS00180">
    <property type="entry name" value="GLNA_1"/>
    <property type="match status" value="1"/>
</dbReference>
<dbReference type="InterPro" id="IPR008146">
    <property type="entry name" value="Gln_synth_cat_dom"/>
</dbReference>
<dbReference type="OrthoDB" id="1936100at2759"/>
<evidence type="ECO:0000256" key="10">
    <source>
        <dbReference type="RuleBase" id="RU000384"/>
    </source>
</evidence>
<dbReference type="AlphaFoldDB" id="A0A8T0DPM1"/>
<dbReference type="Pfam" id="PF03951">
    <property type="entry name" value="Gln-synt_N"/>
    <property type="match status" value="1"/>
</dbReference>
<evidence type="ECO:0000256" key="8">
    <source>
        <dbReference type="ARBA" id="ARBA00049436"/>
    </source>
</evidence>
<feature type="domain" description="GS beta-grasp" evidence="12">
    <location>
        <begin position="26"/>
        <end position="108"/>
    </location>
</feature>
<dbReference type="GO" id="GO:0004356">
    <property type="term" value="F:glutamine synthetase activity"/>
    <property type="evidence" value="ECO:0007669"/>
    <property type="project" value="UniProtKB-EC"/>
</dbReference>
<keyword evidence="4" id="KW-0963">Cytoplasm</keyword>
<evidence type="ECO:0000256" key="7">
    <source>
        <dbReference type="ARBA" id="ARBA00022840"/>
    </source>
</evidence>
<dbReference type="InterPro" id="IPR014746">
    <property type="entry name" value="Gln_synth/guanido_kin_cat_dom"/>
</dbReference>
<keyword evidence="15" id="KW-1185">Reference proteome</keyword>
<dbReference type="InterPro" id="IPR036651">
    <property type="entry name" value="Gln_synt_N_sf"/>
</dbReference>
<dbReference type="EMBL" id="JTDF01002062">
    <property type="protein sequence ID" value="KAF8569222.1"/>
    <property type="molecule type" value="Genomic_DNA"/>
</dbReference>